<evidence type="ECO:0000256" key="1">
    <source>
        <dbReference type="ARBA" id="ARBA00001913"/>
    </source>
</evidence>
<comment type="similarity">
    <text evidence="2">Belongs to the sulfatase family.</text>
</comment>
<evidence type="ECO:0000313" key="9">
    <source>
        <dbReference type="EMBL" id="CAH1001858.1"/>
    </source>
</evidence>
<dbReference type="InterPro" id="IPR017850">
    <property type="entry name" value="Alkaline_phosphatase_core_sf"/>
</dbReference>
<comment type="caution">
    <text evidence="9">The sequence shown here is derived from an EMBL/GenBank/DDBJ whole genome shotgun (WGS) entry which is preliminary data.</text>
</comment>
<evidence type="ECO:0000313" key="10">
    <source>
        <dbReference type="Proteomes" id="UP000837803"/>
    </source>
</evidence>
<dbReference type="EC" id="3.1.6.1" evidence="9"/>
<feature type="domain" description="Sulfatase N-terminal" evidence="8">
    <location>
        <begin position="27"/>
        <end position="359"/>
    </location>
</feature>
<dbReference type="Proteomes" id="UP000837803">
    <property type="component" value="Unassembled WGS sequence"/>
</dbReference>
<name>A0ABM9B3F5_9BACT</name>
<evidence type="ECO:0000256" key="5">
    <source>
        <dbReference type="ARBA" id="ARBA00022801"/>
    </source>
</evidence>
<sequence length="498" mass="55359">MYRLFSLLLISLLTACTTQRDAPPQRPNIVFFLVDDMGWMDSSVYGSQYYDTPNMERLARMGMTFTRAYAANPLCSPTRASILTGKHPGRFGMTTPAGHLPPNPEEDLRRTTGAPWQKVVQQGIRTFLPLEEFTLAEALQRNGYRTAHMGKWHLGQRGYWPEQQGFDVNVGGMMHPGPPSYFAPYRIANLPEGGQHEYITDRLTIEATNFLDTIGEQPFFLNLWHFGVHAPYQAPLDLIAKYEGRTDPRGKQSSPIMGGMMEKVDESLGSVLDKLEEKGLLDNTIFVFFSDNGGNMYDVVNGSFPTNNYPLSYGKGNIYEGGIRVPAIVAWPGRVAAGATSDALIQSIDFYPTLLAATGTPAEPTQLLDGVDLLPHLTRGTALKREAIFSHFPHYVIATNNLPSTAVWYDHYKLVKEYGEGPDRTPALRLYDLERDISETTDLADQQPALVTKLAAMIKQHVAEIGGLVPVINPAYDPAAESPMGRTKTFPSEKYPNY</sequence>
<reference evidence="9" key="1">
    <citation type="submission" date="2021-12" db="EMBL/GenBank/DDBJ databases">
        <authorList>
            <person name="Rodrigo-Torres L."/>
            <person name="Arahal R. D."/>
            <person name="Lucena T."/>
        </authorList>
    </citation>
    <scope>NUCLEOTIDE SEQUENCE</scope>
    <source>
        <strain evidence="9">CECT 8419</strain>
    </source>
</reference>
<dbReference type="GO" id="GO:0004065">
    <property type="term" value="F:arylsulfatase activity"/>
    <property type="evidence" value="ECO:0007669"/>
    <property type="project" value="UniProtKB-EC"/>
</dbReference>
<evidence type="ECO:0000256" key="7">
    <source>
        <dbReference type="SAM" id="SignalP"/>
    </source>
</evidence>
<evidence type="ECO:0000259" key="8">
    <source>
        <dbReference type="Pfam" id="PF00884"/>
    </source>
</evidence>
<dbReference type="EMBL" id="CAKLPZ010000003">
    <property type="protein sequence ID" value="CAH1001858.1"/>
    <property type="molecule type" value="Genomic_DNA"/>
</dbReference>
<dbReference type="Gene3D" id="3.30.1120.10">
    <property type="match status" value="1"/>
</dbReference>
<evidence type="ECO:0000256" key="4">
    <source>
        <dbReference type="ARBA" id="ARBA00022729"/>
    </source>
</evidence>
<evidence type="ECO:0000256" key="2">
    <source>
        <dbReference type="ARBA" id="ARBA00008779"/>
    </source>
</evidence>
<dbReference type="Gene3D" id="3.40.720.10">
    <property type="entry name" value="Alkaline Phosphatase, subunit A"/>
    <property type="match status" value="1"/>
</dbReference>
<evidence type="ECO:0000256" key="3">
    <source>
        <dbReference type="ARBA" id="ARBA00022723"/>
    </source>
</evidence>
<keyword evidence="10" id="KW-1185">Reference proteome</keyword>
<feature type="signal peptide" evidence="7">
    <location>
        <begin position="1"/>
        <end position="22"/>
    </location>
</feature>
<dbReference type="PANTHER" id="PTHR42693:SF42">
    <property type="entry name" value="ARYLSULFATASE G"/>
    <property type="match status" value="1"/>
</dbReference>
<dbReference type="CDD" id="cd16144">
    <property type="entry name" value="ARS_like"/>
    <property type="match status" value="1"/>
</dbReference>
<evidence type="ECO:0000256" key="6">
    <source>
        <dbReference type="ARBA" id="ARBA00022837"/>
    </source>
</evidence>
<keyword evidence="5 9" id="KW-0378">Hydrolase</keyword>
<organism evidence="9 10">
    <name type="scientific">Neolewinella maritima</name>
    <dbReference type="NCBI Taxonomy" id="1383882"/>
    <lineage>
        <taxon>Bacteria</taxon>
        <taxon>Pseudomonadati</taxon>
        <taxon>Bacteroidota</taxon>
        <taxon>Saprospiria</taxon>
        <taxon>Saprospirales</taxon>
        <taxon>Lewinellaceae</taxon>
        <taxon>Neolewinella</taxon>
    </lineage>
</organism>
<comment type="cofactor">
    <cofactor evidence="1">
        <name>Ca(2+)</name>
        <dbReference type="ChEBI" id="CHEBI:29108"/>
    </cofactor>
</comment>
<dbReference type="InterPro" id="IPR024607">
    <property type="entry name" value="Sulfatase_CS"/>
</dbReference>
<protein>
    <submittedName>
        <fullName evidence="9">Arylsulfatase</fullName>
        <ecNumber evidence="9">3.1.6.1</ecNumber>
    </submittedName>
</protein>
<dbReference type="InterPro" id="IPR050738">
    <property type="entry name" value="Sulfatase"/>
</dbReference>
<dbReference type="PANTHER" id="PTHR42693">
    <property type="entry name" value="ARYLSULFATASE FAMILY MEMBER"/>
    <property type="match status" value="1"/>
</dbReference>
<dbReference type="SUPFAM" id="SSF53649">
    <property type="entry name" value="Alkaline phosphatase-like"/>
    <property type="match status" value="1"/>
</dbReference>
<feature type="chain" id="PRO_5046850113" evidence="7">
    <location>
        <begin position="23"/>
        <end position="498"/>
    </location>
</feature>
<dbReference type="RefSeq" id="WP_238751715.1">
    <property type="nucleotide sequence ID" value="NZ_CAKLPZ010000003.1"/>
</dbReference>
<gene>
    <name evidence="9" type="primary">atsA_3</name>
    <name evidence="9" type="ORF">LEM8419_02766</name>
</gene>
<accession>A0ABM9B3F5</accession>
<dbReference type="PROSITE" id="PS51257">
    <property type="entry name" value="PROKAR_LIPOPROTEIN"/>
    <property type="match status" value="1"/>
</dbReference>
<proteinExistence type="inferred from homology"/>
<dbReference type="PROSITE" id="PS00523">
    <property type="entry name" value="SULFATASE_1"/>
    <property type="match status" value="1"/>
</dbReference>
<keyword evidence="6" id="KW-0106">Calcium</keyword>
<dbReference type="Pfam" id="PF00884">
    <property type="entry name" value="Sulfatase"/>
    <property type="match status" value="1"/>
</dbReference>
<keyword evidence="4 7" id="KW-0732">Signal</keyword>
<keyword evidence="3" id="KW-0479">Metal-binding</keyword>
<dbReference type="InterPro" id="IPR000917">
    <property type="entry name" value="Sulfatase_N"/>
</dbReference>